<comment type="similarity">
    <text evidence="1">Belongs to the helicase family. UvrD subfamily.</text>
</comment>
<dbReference type="Pfam" id="PF13361">
    <property type="entry name" value="UvrD_C"/>
    <property type="match status" value="1"/>
</dbReference>
<dbReference type="GO" id="GO:0005829">
    <property type="term" value="C:cytosol"/>
    <property type="evidence" value="ECO:0007669"/>
    <property type="project" value="TreeGrafter"/>
</dbReference>
<keyword evidence="4 11" id="KW-0347">Helicase</keyword>
<dbReference type="GO" id="GO:0003677">
    <property type="term" value="F:DNA binding"/>
    <property type="evidence" value="ECO:0007669"/>
    <property type="project" value="UniProtKB-KW"/>
</dbReference>
<keyword evidence="15" id="KW-1185">Reference proteome</keyword>
<name>A0A6C0PB19_9BACL</name>
<comment type="catalytic activity">
    <reaction evidence="10">
        <text>ATP + H2O = ADP + phosphate + H(+)</text>
        <dbReference type="Rhea" id="RHEA:13065"/>
        <dbReference type="ChEBI" id="CHEBI:15377"/>
        <dbReference type="ChEBI" id="CHEBI:15378"/>
        <dbReference type="ChEBI" id="CHEBI:30616"/>
        <dbReference type="ChEBI" id="CHEBI:43474"/>
        <dbReference type="ChEBI" id="CHEBI:456216"/>
        <dbReference type="EC" id="5.6.2.4"/>
    </reaction>
</comment>
<dbReference type="InterPro" id="IPR014016">
    <property type="entry name" value="UvrD-like_ATP-bd"/>
</dbReference>
<dbReference type="GO" id="GO:0033202">
    <property type="term" value="C:DNA helicase complex"/>
    <property type="evidence" value="ECO:0007669"/>
    <property type="project" value="TreeGrafter"/>
</dbReference>
<evidence type="ECO:0000256" key="5">
    <source>
        <dbReference type="ARBA" id="ARBA00022840"/>
    </source>
</evidence>
<evidence type="ECO:0000256" key="6">
    <source>
        <dbReference type="ARBA" id="ARBA00023125"/>
    </source>
</evidence>
<dbReference type="RefSeq" id="WP_162645908.1">
    <property type="nucleotide sequence ID" value="NZ_CP048288.1"/>
</dbReference>
<evidence type="ECO:0000259" key="13">
    <source>
        <dbReference type="PROSITE" id="PS51217"/>
    </source>
</evidence>
<keyword evidence="6" id="KW-0238">DNA-binding</keyword>
<dbReference type="FunFam" id="1.10.486.10:FF:000003">
    <property type="entry name" value="ATP-dependent DNA helicase"/>
    <property type="match status" value="1"/>
</dbReference>
<evidence type="ECO:0000256" key="11">
    <source>
        <dbReference type="PROSITE-ProRule" id="PRU00560"/>
    </source>
</evidence>
<sequence>MSIPANQLPQVSIEQMLMELNPQQRRAAEIIYGPVLVIAGAGSGKTKTLTYRIANMIGRHNIQAKNMFVATFTNKAAGEMKERIIKACGPDAVSDIWAGTFHSLCVRILRRFGHHLGYDPKYSIYDQDDSHRLIYKVYQMHSVEDKYHPKQAAEFIGDCKNNLADVETAMVHRVYTTQDEMMAIVYRDYQMMLKEANAMDFDDLIMNTVMLLENFEEVRNWAQNKFQYVMSDEYQDVNHAQFRLLQMLAWPQNNIFVVGDDKQSIYRFRGSDIAHIMNFEAVYFPCNTVQLTINYRSNATIVAAGNGVIKNNTRQKEMTLIANKQGGQPINDVTLENEHKEAAFVSWLIQKAVKEGKRKWSDFAILYRTNNQSAPFEQLFLHNMIPHKVVGGLGFFQREEIKDIVSYLRVINNPKDDAAIGRIMNKPARGIGDTSQDHLQAFALSHKVSLHRAMKMVRDIDKINKRTGTKITEFVDLIEHFQKFLDMDVLRFCQYVLDQTGYVRMWENKATPEAQEKVENIQEFLRLVERYKQEHPDKELSEFLLETSLLMDFDNPAADNSVKLMTMHSSKGLEFPVVFIVGVNEKVFPSWRSKDQEDIEEERRLAYVGITRAEEELYLTHTTQRTNFRGGMELVEPSRFLDELPEEIVRKMEIPQRN</sequence>
<feature type="domain" description="UvrD-like helicase C-terminal" evidence="13">
    <location>
        <begin position="299"/>
        <end position="572"/>
    </location>
</feature>
<dbReference type="AlphaFoldDB" id="A0A6C0PB19"/>
<keyword evidence="5 11" id="KW-0067">ATP-binding</keyword>
<proteinExistence type="inferred from homology"/>
<dbReference type="Pfam" id="PF00580">
    <property type="entry name" value="UvrD-helicase"/>
    <property type="match status" value="1"/>
</dbReference>
<dbReference type="EMBL" id="CP048288">
    <property type="protein sequence ID" value="QHW35774.1"/>
    <property type="molecule type" value="Genomic_DNA"/>
</dbReference>
<evidence type="ECO:0000256" key="1">
    <source>
        <dbReference type="ARBA" id="ARBA00009922"/>
    </source>
</evidence>
<dbReference type="PANTHER" id="PTHR11070">
    <property type="entry name" value="UVRD / RECB / PCRA DNA HELICASE FAMILY MEMBER"/>
    <property type="match status" value="1"/>
</dbReference>
<dbReference type="EC" id="5.6.2.4" evidence="9"/>
<dbReference type="GO" id="GO:0000725">
    <property type="term" value="P:recombinational repair"/>
    <property type="evidence" value="ECO:0007669"/>
    <property type="project" value="TreeGrafter"/>
</dbReference>
<dbReference type="PANTHER" id="PTHR11070:SF2">
    <property type="entry name" value="ATP-DEPENDENT DNA HELICASE SRS2"/>
    <property type="match status" value="1"/>
</dbReference>
<reference evidence="14 15" key="1">
    <citation type="submission" date="2020-02" db="EMBL/GenBank/DDBJ databases">
        <title>Paenibacillus sp. nov., isolated from rhizosphere soil of tomato.</title>
        <authorList>
            <person name="Weon H.-Y."/>
            <person name="Lee S.A."/>
        </authorList>
    </citation>
    <scope>NUCLEOTIDE SEQUENCE [LARGE SCALE GENOMIC DNA]</scope>
    <source>
        <strain evidence="14 15">14171R-81</strain>
        <plasmid evidence="14 15">unnamed2</plasmid>
    </source>
</reference>
<feature type="binding site" evidence="11">
    <location>
        <begin position="39"/>
        <end position="46"/>
    </location>
    <ligand>
        <name>ATP</name>
        <dbReference type="ChEBI" id="CHEBI:30616"/>
    </ligand>
</feature>
<keyword evidence="14" id="KW-0614">Plasmid</keyword>
<dbReference type="PROSITE" id="PS51217">
    <property type="entry name" value="UVRD_HELICASE_CTER"/>
    <property type="match status" value="1"/>
</dbReference>
<evidence type="ECO:0000313" key="14">
    <source>
        <dbReference type="EMBL" id="QHW35774.1"/>
    </source>
</evidence>
<evidence type="ECO:0000256" key="4">
    <source>
        <dbReference type="ARBA" id="ARBA00022806"/>
    </source>
</evidence>
<dbReference type="GO" id="GO:0043138">
    <property type="term" value="F:3'-5' DNA helicase activity"/>
    <property type="evidence" value="ECO:0007669"/>
    <property type="project" value="UniProtKB-EC"/>
</dbReference>
<dbReference type="InterPro" id="IPR000212">
    <property type="entry name" value="DNA_helicase_UvrD/REP"/>
</dbReference>
<dbReference type="GO" id="GO:0016787">
    <property type="term" value="F:hydrolase activity"/>
    <property type="evidence" value="ECO:0007669"/>
    <property type="project" value="UniProtKB-UniRule"/>
</dbReference>
<keyword evidence="7" id="KW-0413">Isomerase</keyword>
<evidence type="ECO:0000256" key="3">
    <source>
        <dbReference type="ARBA" id="ARBA00022801"/>
    </source>
</evidence>
<organism evidence="14 15">
    <name type="scientific">Paenibacillus rhizovicinus</name>
    <dbReference type="NCBI Taxonomy" id="2704463"/>
    <lineage>
        <taxon>Bacteria</taxon>
        <taxon>Bacillati</taxon>
        <taxon>Bacillota</taxon>
        <taxon>Bacilli</taxon>
        <taxon>Bacillales</taxon>
        <taxon>Paenibacillaceae</taxon>
        <taxon>Paenibacillus</taxon>
    </lineage>
</organism>
<gene>
    <name evidence="14" type="ORF">GZH47_33310</name>
</gene>
<dbReference type="Gene3D" id="1.10.10.160">
    <property type="match status" value="1"/>
</dbReference>
<protein>
    <recommendedName>
        <fullName evidence="9">DNA 3'-5' helicase</fullName>
        <ecNumber evidence="9">5.6.2.4</ecNumber>
    </recommendedName>
</protein>
<feature type="domain" description="UvrD-like helicase ATP-binding" evidence="12">
    <location>
        <begin position="18"/>
        <end position="298"/>
    </location>
</feature>
<dbReference type="Gene3D" id="1.10.486.10">
    <property type="entry name" value="PCRA, domain 4"/>
    <property type="match status" value="1"/>
</dbReference>
<evidence type="ECO:0000256" key="8">
    <source>
        <dbReference type="ARBA" id="ARBA00034617"/>
    </source>
</evidence>
<dbReference type="KEGG" id="prz:GZH47_33310"/>
<dbReference type="CDD" id="cd18807">
    <property type="entry name" value="SF1_C_UvrD"/>
    <property type="match status" value="1"/>
</dbReference>
<dbReference type="Gene3D" id="3.40.50.300">
    <property type="entry name" value="P-loop containing nucleotide triphosphate hydrolases"/>
    <property type="match status" value="2"/>
</dbReference>
<dbReference type="InterPro" id="IPR014017">
    <property type="entry name" value="DNA_helicase_UvrD-like_C"/>
</dbReference>
<evidence type="ECO:0000256" key="10">
    <source>
        <dbReference type="ARBA" id="ARBA00048988"/>
    </source>
</evidence>
<dbReference type="PROSITE" id="PS51198">
    <property type="entry name" value="UVRD_HELICASE_ATP_BIND"/>
    <property type="match status" value="1"/>
</dbReference>
<dbReference type="CDD" id="cd17932">
    <property type="entry name" value="DEXQc_UvrD"/>
    <property type="match status" value="1"/>
</dbReference>
<evidence type="ECO:0000256" key="7">
    <source>
        <dbReference type="ARBA" id="ARBA00023235"/>
    </source>
</evidence>
<dbReference type="GO" id="GO:0005524">
    <property type="term" value="F:ATP binding"/>
    <property type="evidence" value="ECO:0007669"/>
    <property type="project" value="UniProtKB-UniRule"/>
</dbReference>
<evidence type="ECO:0000313" key="15">
    <source>
        <dbReference type="Proteomes" id="UP000479114"/>
    </source>
</evidence>
<dbReference type="InterPro" id="IPR027417">
    <property type="entry name" value="P-loop_NTPase"/>
</dbReference>
<accession>A0A6C0PB19</accession>
<keyword evidence="3 11" id="KW-0378">Hydrolase</keyword>
<dbReference type="SUPFAM" id="SSF52540">
    <property type="entry name" value="P-loop containing nucleoside triphosphate hydrolases"/>
    <property type="match status" value="1"/>
</dbReference>
<evidence type="ECO:0000259" key="12">
    <source>
        <dbReference type="PROSITE" id="PS51198"/>
    </source>
</evidence>
<keyword evidence="2 11" id="KW-0547">Nucleotide-binding</keyword>
<evidence type="ECO:0000256" key="2">
    <source>
        <dbReference type="ARBA" id="ARBA00022741"/>
    </source>
</evidence>
<comment type="catalytic activity">
    <reaction evidence="8">
        <text>Couples ATP hydrolysis with the unwinding of duplex DNA by translocating in the 3'-5' direction.</text>
        <dbReference type="EC" id="5.6.2.4"/>
    </reaction>
</comment>
<geneLocation type="plasmid" evidence="14 15">
    <name>unnamed2</name>
</geneLocation>
<evidence type="ECO:0000256" key="9">
    <source>
        <dbReference type="ARBA" id="ARBA00034808"/>
    </source>
</evidence>
<dbReference type="InterPro" id="IPR013986">
    <property type="entry name" value="DExx_box_DNA_helicase_dom_sf"/>
</dbReference>
<dbReference type="Proteomes" id="UP000479114">
    <property type="component" value="Plasmid unnamed2"/>
</dbReference>